<dbReference type="Gramene" id="GBG89756">
    <property type="protein sequence ID" value="GBG89756"/>
    <property type="gene ID" value="CBR_g49608"/>
</dbReference>
<comment type="caution">
    <text evidence="3">The sequence shown here is derived from an EMBL/GenBank/DDBJ whole genome shotgun (WGS) entry which is preliminary data.</text>
</comment>
<feature type="compositionally biased region" description="Acidic residues" evidence="1">
    <location>
        <begin position="705"/>
        <end position="720"/>
    </location>
</feature>
<dbReference type="Proteomes" id="UP000265515">
    <property type="component" value="Unassembled WGS sequence"/>
</dbReference>
<evidence type="ECO:0000313" key="4">
    <source>
        <dbReference type="Proteomes" id="UP000265515"/>
    </source>
</evidence>
<sequence length="1015" mass="111990">MESGRLGESSVMTNDDVELRLRNLILHTDVADRTQRLQRSALSRVPRASCSTPRHLKPNSGTSMSTARHCDGCPLENLPDVLIVSILEKISEKNCAKAIAKCALVCKRFAQLVWQVPALTFTGKIRHPCYSSQAQEDKLFVEVVTRTVLKTKCLRSLKVTQSPGIFASEVLDRILSHVGPWLEELSLEVDTSAGEIAIFSLEVLLRRCQSLRKLYLSIQDLYIQGISISEDVTRLALVSNHIHEDKWQEYASSESLISLRGSAMCKSLRHLEVWGMLSGFSGLGGSQLVAEPLTCFDLLFSLFPDLETLVIGLQDGTVENASMEVTSLPKLQELTVSAATVTPQGASFSFIDALIVDAPWLSKVDVNGVCSLAIKGKPNVEELKVAAISHCNSRLPSPNFDGGPDIELGEEVKIHSLVLFRTTGNWLSQHDLPYGWTWCRLKSLLNEKLPAGLESLVLKDLPICANTPARLSVPCNRVIDTLLADTNFAGASFAESTLNFASLSASDLAACSCFQHLNHLEIHGFSLISFVMRPDLMSEGGTRGSDSGVRSDGRAGLLHAPKLRTVVLQIEGEAMRWVTPRIWPLLNSFLAGCPKLEELTVRVDRFRPFRGVDETYSALDKGVRELAKKCGENVLKLSVDYMMKNGQIYYDDEDEDRWHDEDFYESVDYDGIMPESGGTTDVDDYEGADEYQVADEGEGSQVIEDGNEDNDDDDDDDGDEGNLTPGHSAGMIDIDGASADDHTGILELDLTEQFSDYTATGWSRPLFDGHRCVSSRSLATTFIDSQDDMYENYSIGDSEVLLGYRGSSDALSCLERGSRHGLLAFREEDVQSNRYVPTEDERDLVEDSGYEVAEDSDAVDDLVVPQRSIDAAISGRDGGSLRRNCDGELERGQVCEGSNTRRKREGRQGLIAEEDEGYSEDDSSGFEEEIHRDRTVDGGQPGTAAVEFGPYNVDAIFQDENQAAFDCLEDSLEDEDYGHGPYDDDDVDDDFYSPDMSFSRDSEFFSGYDESAESD</sequence>
<evidence type="ECO:0000256" key="1">
    <source>
        <dbReference type="SAM" id="MobiDB-lite"/>
    </source>
</evidence>
<proteinExistence type="predicted"/>
<dbReference type="Pfam" id="PF00646">
    <property type="entry name" value="F-box"/>
    <property type="match status" value="1"/>
</dbReference>
<dbReference type="PANTHER" id="PTHR31639">
    <property type="entry name" value="F-BOX PROTEIN-LIKE"/>
    <property type="match status" value="1"/>
</dbReference>
<feature type="region of interest" description="Disordered" evidence="1">
    <location>
        <begin position="968"/>
        <end position="1015"/>
    </location>
</feature>
<protein>
    <recommendedName>
        <fullName evidence="2">F-box domain-containing protein</fullName>
    </recommendedName>
</protein>
<organism evidence="3 4">
    <name type="scientific">Chara braunii</name>
    <name type="common">Braun's stonewort</name>
    <dbReference type="NCBI Taxonomy" id="69332"/>
    <lineage>
        <taxon>Eukaryota</taxon>
        <taxon>Viridiplantae</taxon>
        <taxon>Streptophyta</taxon>
        <taxon>Charophyceae</taxon>
        <taxon>Charales</taxon>
        <taxon>Characeae</taxon>
        <taxon>Chara</taxon>
    </lineage>
</organism>
<reference evidence="3 4" key="1">
    <citation type="journal article" date="2018" name="Cell">
        <title>The Chara Genome: Secondary Complexity and Implications for Plant Terrestrialization.</title>
        <authorList>
            <person name="Nishiyama T."/>
            <person name="Sakayama H."/>
            <person name="Vries J.D."/>
            <person name="Buschmann H."/>
            <person name="Saint-Marcoux D."/>
            <person name="Ullrich K.K."/>
            <person name="Haas F.B."/>
            <person name="Vanderstraeten L."/>
            <person name="Becker D."/>
            <person name="Lang D."/>
            <person name="Vosolsobe S."/>
            <person name="Rombauts S."/>
            <person name="Wilhelmsson P.K.I."/>
            <person name="Janitza P."/>
            <person name="Kern R."/>
            <person name="Heyl A."/>
            <person name="Rumpler F."/>
            <person name="Villalobos L.I.A.C."/>
            <person name="Clay J.M."/>
            <person name="Skokan R."/>
            <person name="Toyoda A."/>
            <person name="Suzuki Y."/>
            <person name="Kagoshima H."/>
            <person name="Schijlen E."/>
            <person name="Tajeshwar N."/>
            <person name="Catarino B."/>
            <person name="Hetherington A.J."/>
            <person name="Saltykova A."/>
            <person name="Bonnot C."/>
            <person name="Breuninger H."/>
            <person name="Symeonidi A."/>
            <person name="Radhakrishnan G.V."/>
            <person name="Van Nieuwerburgh F."/>
            <person name="Deforce D."/>
            <person name="Chang C."/>
            <person name="Karol K.G."/>
            <person name="Hedrich R."/>
            <person name="Ulvskov P."/>
            <person name="Glockner G."/>
            <person name="Delwiche C.F."/>
            <person name="Petrasek J."/>
            <person name="Van de Peer Y."/>
            <person name="Friml J."/>
            <person name="Beilby M."/>
            <person name="Dolan L."/>
            <person name="Kohara Y."/>
            <person name="Sugano S."/>
            <person name="Fujiyama A."/>
            <person name="Delaux P.-M."/>
            <person name="Quint M."/>
            <person name="TheiBen G."/>
            <person name="Hagemann M."/>
            <person name="Harholt J."/>
            <person name="Dunand C."/>
            <person name="Zachgo S."/>
            <person name="Langdale J."/>
            <person name="Maumus F."/>
            <person name="Straeten D.V.D."/>
            <person name="Gould S.B."/>
            <person name="Rensing S.A."/>
        </authorList>
    </citation>
    <scope>NUCLEOTIDE SEQUENCE [LARGE SCALE GENOMIC DNA]</scope>
    <source>
        <strain evidence="3 4">S276</strain>
    </source>
</reference>
<feature type="region of interest" description="Disordered" evidence="1">
    <location>
        <begin position="691"/>
        <end position="736"/>
    </location>
</feature>
<keyword evidence="4" id="KW-1185">Reference proteome</keyword>
<dbReference type="SUPFAM" id="SSF52047">
    <property type="entry name" value="RNI-like"/>
    <property type="match status" value="1"/>
</dbReference>
<accession>A0A388M5D7</accession>
<evidence type="ECO:0000313" key="3">
    <source>
        <dbReference type="EMBL" id="GBG89756.1"/>
    </source>
</evidence>
<evidence type="ECO:0000259" key="2">
    <source>
        <dbReference type="Pfam" id="PF00646"/>
    </source>
</evidence>
<dbReference type="InterPro" id="IPR001810">
    <property type="entry name" value="F-box_dom"/>
</dbReference>
<feature type="compositionally biased region" description="Acidic residues" evidence="1">
    <location>
        <begin position="912"/>
        <end position="927"/>
    </location>
</feature>
<dbReference type="InterPro" id="IPR032675">
    <property type="entry name" value="LRR_dom_sf"/>
</dbReference>
<feature type="region of interest" description="Disordered" evidence="1">
    <location>
        <begin position="895"/>
        <end position="927"/>
    </location>
</feature>
<feature type="compositionally biased region" description="Acidic residues" evidence="1">
    <location>
        <begin position="983"/>
        <end position="992"/>
    </location>
</feature>
<dbReference type="Gene3D" id="3.80.10.10">
    <property type="entry name" value="Ribonuclease Inhibitor"/>
    <property type="match status" value="1"/>
</dbReference>
<gene>
    <name evidence="3" type="ORF">CBR_g49608</name>
</gene>
<dbReference type="CDD" id="cd09917">
    <property type="entry name" value="F-box_SF"/>
    <property type="match status" value="1"/>
</dbReference>
<name>A0A388M5D7_CHABU</name>
<dbReference type="PANTHER" id="PTHR31639:SF256">
    <property type="entry name" value="OS07G0242900 PROTEIN"/>
    <property type="match status" value="1"/>
</dbReference>
<feature type="domain" description="F-box" evidence="2">
    <location>
        <begin position="75"/>
        <end position="113"/>
    </location>
</feature>
<dbReference type="AlphaFoldDB" id="A0A388M5D7"/>
<dbReference type="EMBL" id="BFEA01000760">
    <property type="protein sequence ID" value="GBG89756.1"/>
    <property type="molecule type" value="Genomic_DNA"/>
</dbReference>